<dbReference type="AlphaFoldDB" id="A0A5D0WJW7"/>
<dbReference type="InterPro" id="IPR011711">
    <property type="entry name" value="GntR_C"/>
</dbReference>
<dbReference type="GO" id="GO:0003700">
    <property type="term" value="F:DNA-binding transcription factor activity"/>
    <property type="evidence" value="ECO:0007669"/>
    <property type="project" value="InterPro"/>
</dbReference>
<dbReference type="PRINTS" id="PR00035">
    <property type="entry name" value="HTHGNTR"/>
</dbReference>
<feature type="domain" description="HTH gntR-type" evidence="4">
    <location>
        <begin position="8"/>
        <end position="75"/>
    </location>
</feature>
<dbReference type="InterPro" id="IPR036388">
    <property type="entry name" value="WH-like_DNA-bd_sf"/>
</dbReference>
<dbReference type="SMART" id="SM00345">
    <property type="entry name" value="HTH_GNTR"/>
    <property type="match status" value="1"/>
</dbReference>
<dbReference type="SUPFAM" id="SSF48008">
    <property type="entry name" value="GntR ligand-binding domain-like"/>
    <property type="match status" value="1"/>
</dbReference>
<dbReference type="Pfam" id="PF07729">
    <property type="entry name" value="FCD"/>
    <property type="match status" value="1"/>
</dbReference>
<evidence type="ECO:0000259" key="4">
    <source>
        <dbReference type="PROSITE" id="PS50949"/>
    </source>
</evidence>
<keyword evidence="2" id="KW-0238">DNA-binding</keyword>
<dbReference type="Pfam" id="PF00392">
    <property type="entry name" value="GntR"/>
    <property type="match status" value="1"/>
</dbReference>
<evidence type="ECO:0000256" key="2">
    <source>
        <dbReference type="ARBA" id="ARBA00023125"/>
    </source>
</evidence>
<organism evidence="5 6">
    <name type="scientific">Acetobacterium wieringae</name>
    <dbReference type="NCBI Taxonomy" id="52694"/>
    <lineage>
        <taxon>Bacteria</taxon>
        <taxon>Bacillati</taxon>
        <taxon>Bacillota</taxon>
        <taxon>Clostridia</taxon>
        <taxon>Eubacteriales</taxon>
        <taxon>Eubacteriaceae</taxon>
        <taxon>Acetobacterium</taxon>
    </lineage>
</organism>
<dbReference type="Gene3D" id="1.10.10.10">
    <property type="entry name" value="Winged helix-like DNA-binding domain superfamily/Winged helix DNA-binding domain"/>
    <property type="match status" value="1"/>
</dbReference>
<proteinExistence type="predicted"/>
<evidence type="ECO:0000256" key="3">
    <source>
        <dbReference type="ARBA" id="ARBA00023163"/>
    </source>
</evidence>
<protein>
    <submittedName>
        <fullName evidence="5">GntR family transcriptional regulator</fullName>
    </submittedName>
</protein>
<keyword evidence="1" id="KW-0805">Transcription regulation</keyword>
<accession>A0A5D0WJW7</accession>
<dbReference type="SUPFAM" id="SSF46785">
    <property type="entry name" value="Winged helix' DNA-binding domain"/>
    <property type="match status" value="1"/>
</dbReference>
<dbReference type="InterPro" id="IPR036390">
    <property type="entry name" value="WH_DNA-bd_sf"/>
</dbReference>
<dbReference type="PANTHER" id="PTHR43537">
    <property type="entry name" value="TRANSCRIPTIONAL REGULATOR, GNTR FAMILY"/>
    <property type="match status" value="1"/>
</dbReference>
<dbReference type="Proteomes" id="UP000322619">
    <property type="component" value="Unassembled WGS sequence"/>
</dbReference>
<dbReference type="Gene3D" id="1.20.120.530">
    <property type="entry name" value="GntR ligand-binding domain-like"/>
    <property type="match status" value="1"/>
</dbReference>
<evidence type="ECO:0000313" key="5">
    <source>
        <dbReference type="EMBL" id="TYC84546.1"/>
    </source>
</evidence>
<keyword evidence="3" id="KW-0804">Transcription</keyword>
<dbReference type="InterPro" id="IPR000524">
    <property type="entry name" value="Tscrpt_reg_HTH_GntR"/>
</dbReference>
<name>A0A5D0WJW7_9FIRM</name>
<dbReference type="RefSeq" id="WP_148638028.1">
    <property type="nucleotide sequence ID" value="NZ_VSLA01000025.1"/>
</dbReference>
<dbReference type="InterPro" id="IPR008920">
    <property type="entry name" value="TF_FadR/GntR_C"/>
</dbReference>
<dbReference type="CDD" id="cd07377">
    <property type="entry name" value="WHTH_GntR"/>
    <property type="match status" value="1"/>
</dbReference>
<dbReference type="PROSITE" id="PS50949">
    <property type="entry name" value="HTH_GNTR"/>
    <property type="match status" value="1"/>
</dbReference>
<gene>
    <name evidence="5" type="ORF">FXB42_12345</name>
</gene>
<sequence length="229" mass="26723">MHLVNRNFLTTEEVYQDLFHKIETLAYMPGIRISENDLCEIYGVSRHIIRNAITQLKAQGLITVYPQRGTYVSLIDMRRVEDILYVREAVEQEALYRVMNLPDTTKLTEQLEANVAEQKKIISHEITVDVFNAADTAFHRNLMTAVGKGNVLDLLKEEYVHVKRWKNFELRDEKRYAQIINDHQSILTAIKTKDILTGRKSLHQHLDTVSNLRILFTTTHPEYFVIPEE</sequence>
<reference evidence="5 6" key="1">
    <citation type="submission" date="2019-08" db="EMBL/GenBank/DDBJ databases">
        <title>Isolation and enrichment of carboxydotrophic bacteria from anaerobic sludge for the production of bio-based chemicals from syngas.</title>
        <authorList>
            <person name="Antares A.L."/>
            <person name="Moreira J."/>
            <person name="Diender M."/>
            <person name="Parshina S.N."/>
            <person name="Stams A.J.M."/>
            <person name="Alves M."/>
            <person name="Alves J.I."/>
            <person name="Sousa D.Z."/>
        </authorList>
    </citation>
    <scope>NUCLEOTIDE SEQUENCE [LARGE SCALE GENOMIC DNA]</scope>
    <source>
        <strain evidence="5 6">JM</strain>
    </source>
</reference>
<evidence type="ECO:0000313" key="6">
    <source>
        <dbReference type="Proteomes" id="UP000322619"/>
    </source>
</evidence>
<evidence type="ECO:0000256" key="1">
    <source>
        <dbReference type="ARBA" id="ARBA00023015"/>
    </source>
</evidence>
<dbReference type="PANTHER" id="PTHR43537:SF45">
    <property type="entry name" value="GNTR FAMILY REGULATORY PROTEIN"/>
    <property type="match status" value="1"/>
</dbReference>
<dbReference type="EMBL" id="VSLA01000025">
    <property type="protein sequence ID" value="TYC84546.1"/>
    <property type="molecule type" value="Genomic_DNA"/>
</dbReference>
<comment type="caution">
    <text evidence="5">The sequence shown here is derived from an EMBL/GenBank/DDBJ whole genome shotgun (WGS) entry which is preliminary data.</text>
</comment>
<dbReference type="SMART" id="SM00895">
    <property type="entry name" value="FCD"/>
    <property type="match status" value="1"/>
</dbReference>
<dbReference type="GO" id="GO:0003677">
    <property type="term" value="F:DNA binding"/>
    <property type="evidence" value="ECO:0007669"/>
    <property type="project" value="UniProtKB-KW"/>
</dbReference>